<dbReference type="AlphaFoldDB" id="A0A498MA54"/>
<organism evidence="2 3">
    <name type="scientific">Labeo rohita</name>
    <name type="common">Indian major carp</name>
    <name type="synonym">Cyprinus rohita</name>
    <dbReference type="NCBI Taxonomy" id="84645"/>
    <lineage>
        <taxon>Eukaryota</taxon>
        <taxon>Metazoa</taxon>
        <taxon>Chordata</taxon>
        <taxon>Craniata</taxon>
        <taxon>Vertebrata</taxon>
        <taxon>Euteleostomi</taxon>
        <taxon>Actinopterygii</taxon>
        <taxon>Neopterygii</taxon>
        <taxon>Teleostei</taxon>
        <taxon>Ostariophysi</taxon>
        <taxon>Cypriniformes</taxon>
        <taxon>Cyprinidae</taxon>
        <taxon>Labeoninae</taxon>
        <taxon>Labeonini</taxon>
        <taxon>Labeo</taxon>
    </lineage>
</organism>
<dbReference type="Proteomes" id="UP000290572">
    <property type="component" value="Unassembled WGS sequence"/>
</dbReference>
<dbReference type="EMBL" id="QBIY01012798">
    <property type="protein sequence ID" value="RXN16282.1"/>
    <property type="molecule type" value="Genomic_DNA"/>
</dbReference>
<keyword evidence="3" id="KW-1185">Reference proteome</keyword>
<accession>A0A498MA54</accession>
<evidence type="ECO:0000313" key="3">
    <source>
        <dbReference type="Proteomes" id="UP000290572"/>
    </source>
</evidence>
<evidence type="ECO:0000256" key="1">
    <source>
        <dbReference type="SAM" id="MobiDB-lite"/>
    </source>
</evidence>
<name>A0A498MA54_LABRO</name>
<comment type="caution">
    <text evidence="2">The sequence shown here is derived from an EMBL/GenBank/DDBJ whole genome shotgun (WGS) entry which is preliminary data.</text>
</comment>
<sequence>MEFLKSLVPTVISGDGGIPATDAGGVWPRETGPRLLRMKRLVSQANEEEQDGSSPNSRPAVRLQRYRAKGLWSDDVMD</sequence>
<protein>
    <submittedName>
        <fullName evidence="2">Furry-like protein</fullName>
    </submittedName>
</protein>
<feature type="region of interest" description="Disordered" evidence="1">
    <location>
        <begin position="43"/>
        <end position="62"/>
    </location>
</feature>
<reference evidence="2 3" key="1">
    <citation type="submission" date="2018-03" db="EMBL/GenBank/DDBJ databases">
        <title>Draft genome sequence of Rohu Carp (Labeo rohita).</title>
        <authorList>
            <person name="Das P."/>
            <person name="Kushwaha B."/>
            <person name="Joshi C.G."/>
            <person name="Kumar D."/>
            <person name="Nagpure N.S."/>
            <person name="Sahoo L."/>
            <person name="Das S.P."/>
            <person name="Bit A."/>
            <person name="Patnaik S."/>
            <person name="Meher P.K."/>
            <person name="Jayasankar P."/>
            <person name="Koringa P.G."/>
            <person name="Patel N.V."/>
            <person name="Hinsu A.T."/>
            <person name="Kumar R."/>
            <person name="Pandey M."/>
            <person name="Agarwal S."/>
            <person name="Srivastava S."/>
            <person name="Singh M."/>
            <person name="Iquebal M.A."/>
            <person name="Jaiswal S."/>
            <person name="Angadi U.B."/>
            <person name="Kumar N."/>
            <person name="Raza M."/>
            <person name="Shah T.M."/>
            <person name="Rai A."/>
            <person name="Jena J.K."/>
        </authorList>
    </citation>
    <scope>NUCLEOTIDE SEQUENCE [LARGE SCALE GENOMIC DNA]</scope>
    <source>
        <strain evidence="2">DASCIFA01</strain>
        <tissue evidence="2">Testis</tissue>
    </source>
</reference>
<evidence type="ECO:0000313" key="2">
    <source>
        <dbReference type="EMBL" id="RXN16282.1"/>
    </source>
</evidence>
<proteinExistence type="predicted"/>
<gene>
    <name evidence="2" type="ORF">ROHU_027561</name>
</gene>